<comment type="caution">
    <text evidence="1">The sequence shown here is derived from an EMBL/GenBank/DDBJ whole genome shotgun (WGS) entry which is preliminary data.</text>
</comment>
<gene>
    <name evidence="1" type="ORF">QFC20_000992</name>
</gene>
<reference evidence="1" key="1">
    <citation type="submission" date="2023-04" db="EMBL/GenBank/DDBJ databases">
        <title>Draft Genome sequencing of Naganishia species isolated from polar environments using Oxford Nanopore Technology.</title>
        <authorList>
            <person name="Leo P."/>
            <person name="Venkateswaran K."/>
        </authorList>
    </citation>
    <scope>NUCLEOTIDE SEQUENCE</scope>
    <source>
        <strain evidence="1">MNA-CCFEE 5262</strain>
    </source>
</reference>
<sequence>MRRGDRSAHPDSQDDWLAKKRWSSSKTIRSGRKDVGIAARDDFLSRGDAVGLKSSPLKTDEAPTSSADVTDWDDGGIEIAERLEAMEGLGRYERPARRTMFQKEVLSATYPTSSSWSLAAIYLDPLPSANSLLVQHLVFFEYLALVQYLPECSF</sequence>
<evidence type="ECO:0000313" key="2">
    <source>
        <dbReference type="Proteomes" id="UP001230649"/>
    </source>
</evidence>
<name>A0ACC2WWY9_9TREE</name>
<protein>
    <submittedName>
        <fullName evidence="1">Uncharacterized protein</fullName>
    </submittedName>
</protein>
<dbReference type="EMBL" id="JASBWS010000005">
    <property type="protein sequence ID" value="KAJ9115665.1"/>
    <property type="molecule type" value="Genomic_DNA"/>
</dbReference>
<keyword evidence="2" id="KW-1185">Reference proteome</keyword>
<accession>A0ACC2WWY9</accession>
<dbReference type="Proteomes" id="UP001230649">
    <property type="component" value="Unassembled WGS sequence"/>
</dbReference>
<organism evidence="1 2">
    <name type="scientific">Naganishia adeliensis</name>
    <dbReference type="NCBI Taxonomy" id="92952"/>
    <lineage>
        <taxon>Eukaryota</taxon>
        <taxon>Fungi</taxon>
        <taxon>Dikarya</taxon>
        <taxon>Basidiomycota</taxon>
        <taxon>Agaricomycotina</taxon>
        <taxon>Tremellomycetes</taxon>
        <taxon>Filobasidiales</taxon>
        <taxon>Filobasidiaceae</taxon>
        <taxon>Naganishia</taxon>
    </lineage>
</organism>
<proteinExistence type="predicted"/>
<evidence type="ECO:0000313" key="1">
    <source>
        <dbReference type="EMBL" id="KAJ9115665.1"/>
    </source>
</evidence>